<dbReference type="PROSITE" id="PS50931">
    <property type="entry name" value="HTH_LYSR"/>
    <property type="match status" value="1"/>
</dbReference>
<accession>A0ABS5PJ27</accession>
<sequence>MTLIQLKYVIACEKNRSFSAAAKEMFTSTSNISKAIHNLEVEIGYQVFNRSVKGLEITDRGKLFLKHTKAVFVELDCINNLDLKLPIHRLKIAGTPISFFFEAFTKFVSKYENEDWVELQFVTNCRDIPNSILIGESDLGLMVAPKGYYDTIQWTKKGIVTKVIASMGINFYFRKDHPIVLEYQKTNVIPYERFSKYPMIDYDNNTFLLNYVSKIEDSLKGIDRTKTIKIDDRYWKIELVKRTSGFSLGTQMSETYTSNLGICTLPVDNAKVDVLVLYSAHQPLNELAKDFLALLKEEFNETP</sequence>
<comment type="caution">
    <text evidence="5">The sequence shown here is derived from an EMBL/GenBank/DDBJ whole genome shotgun (WGS) entry which is preliminary data.</text>
</comment>
<dbReference type="InterPro" id="IPR036388">
    <property type="entry name" value="WH-like_DNA-bd_sf"/>
</dbReference>
<evidence type="ECO:0000256" key="1">
    <source>
        <dbReference type="ARBA" id="ARBA00009437"/>
    </source>
</evidence>
<dbReference type="InterPro" id="IPR000847">
    <property type="entry name" value="LysR_HTH_N"/>
</dbReference>
<dbReference type="Gene3D" id="1.10.10.10">
    <property type="entry name" value="Winged helix-like DNA-binding domain superfamily/Winged helix DNA-binding domain"/>
    <property type="match status" value="1"/>
</dbReference>
<dbReference type="PANTHER" id="PTHR30126">
    <property type="entry name" value="HTH-TYPE TRANSCRIPTIONAL REGULATOR"/>
    <property type="match status" value="1"/>
</dbReference>
<dbReference type="SUPFAM" id="SSF53850">
    <property type="entry name" value="Periplasmic binding protein-like II"/>
    <property type="match status" value="1"/>
</dbReference>
<keyword evidence="2" id="KW-0805">Transcription regulation</keyword>
<name>A0ABS5PJ27_9FIRM</name>
<keyword evidence="6" id="KW-1185">Reference proteome</keyword>
<dbReference type="RefSeq" id="WP_213234858.1">
    <property type="nucleotide sequence ID" value="NZ_JAHBCL010000001.1"/>
</dbReference>
<reference evidence="5 6" key="1">
    <citation type="submission" date="2021-05" db="EMBL/GenBank/DDBJ databases">
        <title>Fusibacter ferrireducens sp. nov., an anaerobic, sulfur- and Fe-reducing bacterium isolated from the mangrove sediment.</title>
        <authorList>
            <person name="Qiu D."/>
        </authorList>
    </citation>
    <scope>NUCLEOTIDE SEQUENCE [LARGE SCALE GENOMIC DNA]</scope>
    <source>
        <strain evidence="5 6">DSM 12116</strain>
    </source>
</reference>
<organism evidence="5 6">
    <name type="scientific">Fusibacter paucivorans</name>
    <dbReference type="NCBI Taxonomy" id="76009"/>
    <lineage>
        <taxon>Bacteria</taxon>
        <taxon>Bacillati</taxon>
        <taxon>Bacillota</taxon>
        <taxon>Clostridia</taxon>
        <taxon>Eubacteriales</taxon>
        <taxon>Eubacteriales Family XII. Incertae Sedis</taxon>
        <taxon>Fusibacter</taxon>
    </lineage>
</organism>
<dbReference type="Proteomes" id="UP000746471">
    <property type="component" value="Unassembled WGS sequence"/>
</dbReference>
<feature type="domain" description="HTH lysR-type" evidence="4">
    <location>
        <begin position="1"/>
        <end position="58"/>
    </location>
</feature>
<evidence type="ECO:0000256" key="3">
    <source>
        <dbReference type="ARBA" id="ARBA00023163"/>
    </source>
</evidence>
<evidence type="ECO:0000256" key="2">
    <source>
        <dbReference type="ARBA" id="ARBA00023015"/>
    </source>
</evidence>
<comment type="similarity">
    <text evidence="1">Belongs to the LysR transcriptional regulatory family.</text>
</comment>
<dbReference type="EMBL" id="JAHBCL010000001">
    <property type="protein sequence ID" value="MBS7525068.1"/>
    <property type="molecule type" value="Genomic_DNA"/>
</dbReference>
<keyword evidence="3" id="KW-0804">Transcription</keyword>
<evidence type="ECO:0000259" key="4">
    <source>
        <dbReference type="PROSITE" id="PS50931"/>
    </source>
</evidence>
<proteinExistence type="inferred from homology"/>
<gene>
    <name evidence="5" type="ORF">KHM83_00105</name>
</gene>
<dbReference type="InterPro" id="IPR036390">
    <property type="entry name" value="WH_DNA-bd_sf"/>
</dbReference>
<evidence type="ECO:0000313" key="6">
    <source>
        <dbReference type="Proteomes" id="UP000746471"/>
    </source>
</evidence>
<dbReference type="Pfam" id="PF00126">
    <property type="entry name" value="HTH_1"/>
    <property type="match status" value="1"/>
</dbReference>
<protein>
    <submittedName>
        <fullName evidence="5">LysR family transcriptional regulator</fullName>
    </submittedName>
</protein>
<dbReference type="SUPFAM" id="SSF46785">
    <property type="entry name" value="Winged helix' DNA-binding domain"/>
    <property type="match status" value="1"/>
</dbReference>
<evidence type="ECO:0000313" key="5">
    <source>
        <dbReference type="EMBL" id="MBS7525068.1"/>
    </source>
</evidence>